<keyword evidence="7" id="KW-1185">Reference proteome</keyword>
<dbReference type="RefSeq" id="WP_171223484.1">
    <property type="nucleotide sequence ID" value="NZ_CP053085.1"/>
</dbReference>
<dbReference type="GO" id="GO:0005886">
    <property type="term" value="C:plasma membrane"/>
    <property type="evidence" value="ECO:0007669"/>
    <property type="project" value="TreeGrafter"/>
</dbReference>
<evidence type="ECO:0000256" key="4">
    <source>
        <dbReference type="ARBA" id="ARBA00023136"/>
    </source>
</evidence>
<keyword evidence="4 5" id="KW-0472">Membrane</keyword>
<dbReference type="Pfam" id="PF03595">
    <property type="entry name" value="SLAC1"/>
    <property type="match status" value="1"/>
</dbReference>
<feature type="transmembrane region" description="Helical" evidence="5">
    <location>
        <begin position="55"/>
        <end position="77"/>
    </location>
</feature>
<feature type="transmembrane region" description="Helical" evidence="5">
    <location>
        <begin position="146"/>
        <end position="169"/>
    </location>
</feature>
<keyword evidence="3 5" id="KW-1133">Transmembrane helix</keyword>
<evidence type="ECO:0000313" key="7">
    <source>
        <dbReference type="Proteomes" id="UP000500938"/>
    </source>
</evidence>
<accession>A0A6M4IJN8</accession>
<dbReference type="AlphaFoldDB" id="A0A6M4IJN8"/>
<dbReference type="InterPro" id="IPR038665">
    <property type="entry name" value="Voltage-dep_anion_channel_sf"/>
</dbReference>
<dbReference type="InterPro" id="IPR052951">
    <property type="entry name" value="Tellurite_res_ion_channel"/>
</dbReference>
<proteinExistence type="predicted"/>
<keyword evidence="2 5" id="KW-0812">Transmembrane</keyword>
<dbReference type="PANTHER" id="PTHR37955">
    <property type="entry name" value="TELLURITE RESISTANCE PROTEIN TEHA"/>
    <property type="match status" value="1"/>
</dbReference>
<protein>
    <submittedName>
        <fullName evidence="6">Dicarboxylate transporter/tellurite-resistance protein TehA</fullName>
    </submittedName>
</protein>
<dbReference type="KEGG" id="ggr:HKW67_00280"/>
<feature type="transmembrane region" description="Helical" evidence="5">
    <location>
        <begin position="237"/>
        <end position="258"/>
    </location>
</feature>
<dbReference type="InterPro" id="IPR004695">
    <property type="entry name" value="SLAC1/Mae1/Ssu1/TehA"/>
</dbReference>
<evidence type="ECO:0000256" key="5">
    <source>
        <dbReference type="SAM" id="Phobius"/>
    </source>
</evidence>
<dbReference type="Gene3D" id="1.50.10.150">
    <property type="entry name" value="Voltage-dependent anion channel"/>
    <property type="match status" value="1"/>
</dbReference>
<dbReference type="PANTHER" id="PTHR37955:SF1">
    <property type="entry name" value="DEP DOMAIN-CONTAINING PROTEIN"/>
    <property type="match status" value="1"/>
</dbReference>
<feature type="transmembrane region" description="Helical" evidence="5">
    <location>
        <begin position="265"/>
        <end position="284"/>
    </location>
</feature>
<dbReference type="CDD" id="cd09324">
    <property type="entry name" value="TDT_TehA"/>
    <property type="match status" value="1"/>
</dbReference>
<dbReference type="NCBIfam" id="NF008032">
    <property type="entry name" value="PRK10764.1"/>
    <property type="match status" value="1"/>
</dbReference>
<feature type="transmembrane region" description="Helical" evidence="5">
    <location>
        <begin position="89"/>
        <end position="109"/>
    </location>
</feature>
<evidence type="ECO:0000313" key="6">
    <source>
        <dbReference type="EMBL" id="QJR34058.1"/>
    </source>
</evidence>
<feature type="transmembrane region" description="Helical" evidence="5">
    <location>
        <begin position="208"/>
        <end position="231"/>
    </location>
</feature>
<comment type="subcellular location">
    <subcellularLocation>
        <location evidence="1">Membrane</location>
        <topology evidence="1">Multi-pass membrane protein</topology>
    </subcellularLocation>
</comment>
<feature type="transmembrane region" description="Helical" evidence="5">
    <location>
        <begin position="296"/>
        <end position="318"/>
    </location>
</feature>
<dbReference type="Proteomes" id="UP000500938">
    <property type="component" value="Chromosome"/>
</dbReference>
<dbReference type="GO" id="GO:0046583">
    <property type="term" value="F:monoatomic cation efflux transmembrane transporter activity"/>
    <property type="evidence" value="ECO:0007669"/>
    <property type="project" value="TreeGrafter"/>
</dbReference>
<evidence type="ECO:0000256" key="2">
    <source>
        <dbReference type="ARBA" id="ARBA00022692"/>
    </source>
</evidence>
<dbReference type="EMBL" id="CP053085">
    <property type="protein sequence ID" value="QJR34058.1"/>
    <property type="molecule type" value="Genomic_DNA"/>
</dbReference>
<reference evidence="6 7" key="1">
    <citation type="submission" date="2020-05" db="EMBL/GenBank/DDBJ databases">
        <title>Complete genome sequence of Gemmatimonas greenlandica TET16.</title>
        <authorList>
            <person name="Zeng Y."/>
        </authorList>
    </citation>
    <scope>NUCLEOTIDE SEQUENCE [LARGE SCALE GENOMIC DNA]</scope>
    <source>
        <strain evidence="6 7">TET16</strain>
    </source>
</reference>
<gene>
    <name evidence="6" type="primary">tehA</name>
    <name evidence="6" type="ORF">HKW67_00280</name>
</gene>
<dbReference type="InterPro" id="IPR039264">
    <property type="entry name" value="TehA"/>
</dbReference>
<feature type="transmembrane region" description="Helical" evidence="5">
    <location>
        <begin position="175"/>
        <end position="196"/>
    </location>
</feature>
<evidence type="ECO:0000256" key="3">
    <source>
        <dbReference type="ARBA" id="ARBA00022989"/>
    </source>
</evidence>
<evidence type="ECO:0000256" key="1">
    <source>
        <dbReference type="ARBA" id="ARBA00004141"/>
    </source>
</evidence>
<organism evidence="6 7">
    <name type="scientific">Gemmatimonas groenlandica</name>
    <dbReference type="NCBI Taxonomy" id="2732249"/>
    <lineage>
        <taxon>Bacteria</taxon>
        <taxon>Pseudomonadati</taxon>
        <taxon>Gemmatimonadota</taxon>
        <taxon>Gemmatimonadia</taxon>
        <taxon>Gemmatimonadales</taxon>
        <taxon>Gemmatimonadaceae</taxon>
        <taxon>Gemmatimonas</taxon>
    </lineage>
</organism>
<name>A0A6M4IJN8_9BACT</name>
<sequence>MTAASAHVARLGAIEQIAARTPASFFAVALGVAGLGGDWRAASELWGLPSFVGEAIMAAAVLVWLMIAALYAGKWIVARDAALTEWRHPVQCCFIALGPVATMLVALAVRPYNDVVARVLFAVGAVSQVGFAVWRTGGLWDGGRDPLATTPVLYLPTVAGSLVLGTVAGTLGHTTLAALALGAGFFSWLALESIILHRLLVHEPLSPALLPTLGIQLAPPTVGCVAYLGITRGPPDLFALALLGYGLLQAGVLLRIAARLRTQPFTLGFWAFSFGVTALAQGAIRVVARGAVELEVLSIALFTVANIVIAALALRTLLQVSRGRLLPPAS</sequence>